<gene>
    <name evidence="3" type="ORF">AVEN_156895_1</name>
</gene>
<evidence type="ECO:0000259" key="2">
    <source>
        <dbReference type="Pfam" id="PF13961"/>
    </source>
</evidence>
<dbReference type="Pfam" id="PF13961">
    <property type="entry name" value="DUF4219"/>
    <property type="match status" value="1"/>
</dbReference>
<reference evidence="3 4" key="1">
    <citation type="journal article" date="2019" name="Sci. Rep.">
        <title>Orb-weaving spider Araneus ventricosus genome elucidates the spidroin gene catalogue.</title>
        <authorList>
            <person name="Kono N."/>
            <person name="Nakamura H."/>
            <person name="Ohtoshi R."/>
            <person name="Moran D.A.P."/>
            <person name="Shinohara A."/>
            <person name="Yoshida Y."/>
            <person name="Fujiwara M."/>
            <person name="Mori M."/>
            <person name="Tomita M."/>
            <person name="Arakawa K."/>
        </authorList>
    </citation>
    <scope>NUCLEOTIDE SEQUENCE [LARGE SCALE GENOMIC DNA]</scope>
</reference>
<name>A0A4Y2EMZ5_ARAVE</name>
<feature type="domain" description="DUF4219" evidence="2">
    <location>
        <begin position="8"/>
        <end position="27"/>
    </location>
</feature>
<sequence>MCIELSSRDNYETWKIQMRALLEKNDLCTFVGGIKVKPEIIDGNEALREACIYQRVMKIFRCAIESCDELPSAEVLRIKIIEESEARHLDSGAQSSDSGAFTESHRKRKNASWNSTTSEIG</sequence>
<accession>A0A4Y2EMZ5</accession>
<feature type="region of interest" description="Disordered" evidence="1">
    <location>
        <begin position="88"/>
        <end position="121"/>
    </location>
</feature>
<protein>
    <recommendedName>
        <fullName evidence="2">DUF4219 domain-containing protein</fullName>
    </recommendedName>
</protein>
<proteinExistence type="predicted"/>
<comment type="caution">
    <text evidence="3">The sequence shown here is derived from an EMBL/GenBank/DDBJ whole genome shotgun (WGS) entry which is preliminary data.</text>
</comment>
<evidence type="ECO:0000256" key="1">
    <source>
        <dbReference type="SAM" id="MobiDB-lite"/>
    </source>
</evidence>
<feature type="compositionally biased region" description="Polar residues" evidence="1">
    <location>
        <begin position="92"/>
        <end position="101"/>
    </location>
</feature>
<evidence type="ECO:0000313" key="4">
    <source>
        <dbReference type="Proteomes" id="UP000499080"/>
    </source>
</evidence>
<dbReference type="AlphaFoldDB" id="A0A4Y2EMZ5"/>
<organism evidence="3 4">
    <name type="scientific">Araneus ventricosus</name>
    <name type="common">Orbweaver spider</name>
    <name type="synonym">Epeira ventricosa</name>
    <dbReference type="NCBI Taxonomy" id="182803"/>
    <lineage>
        <taxon>Eukaryota</taxon>
        <taxon>Metazoa</taxon>
        <taxon>Ecdysozoa</taxon>
        <taxon>Arthropoda</taxon>
        <taxon>Chelicerata</taxon>
        <taxon>Arachnida</taxon>
        <taxon>Araneae</taxon>
        <taxon>Araneomorphae</taxon>
        <taxon>Entelegynae</taxon>
        <taxon>Araneoidea</taxon>
        <taxon>Araneidae</taxon>
        <taxon>Araneus</taxon>
    </lineage>
</organism>
<dbReference type="OrthoDB" id="8003956at2759"/>
<dbReference type="Proteomes" id="UP000499080">
    <property type="component" value="Unassembled WGS sequence"/>
</dbReference>
<evidence type="ECO:0000313" key="3">
    <source>
        <dbReference type="EMBL" id="GBM29709.1"/>
    </source>
</evidence>
<feature type="compositionally biased region" description="Polar residues" evidence="1">
    <location>
        <begin position="111"/>
        <end position="121"/>
    </location>
</feature>
<dbReference type="EMBL" id="BGPR01000643">
    <property type="protein sequence ID" value="GBM29709.1"/>
    <property type="molecule type" value="Genomic_DNA"/>
</dbReference>
<keyword evidence="4" id="KW-1185">Reference proteome</keyword>
<dbReference type="InterPro" id="IPR025314">
    <property type="entry name" value="DUF4219"/>
</dbReference>